<dbReference type="AlphaFoldDB" id="A0A7Z0WIP2"/>
<dbReference type="PANTHER" id="PTHR30055:SF146">
    <property type="entry name" value="HTH-TYPE TRANSCRIPTIONAL DUAL REGULATOR CECR"/>
    <property type="match status" value="1"/>
</dbReference>
<dbReference type="SUPFAM" id="SSF46689">
    <property type="entry name" value="Homeodomain-like"/>
    <property type="match status" value="1"/>
</dbReference>
<dbReference type="PANTHER" id="PTHR30055">
    <property type="entry name" value="HTH-TYPE TRANSCRIPTIONAL REGULATOR RUTR"/>
    <property type="match status" value="1"/>
</dbReference>
<organism evidence="4 5">
    <name type="scientific">Actinophytocola xinjiangensis</name>
    <dbReference type="NCBI Taxonomy" id="485602"/>
    <lineage>
        <taxon>Bacteria</taxon>
        <taxon>Bacillati</taxon>
        <taxon>Actinomycetota</taxon>
        <taxon>Actinomycetes</taxon>
        <taxon>Pseudonocardiales</taxon>
        <taxon>Pseudonocardiaceae</taxon>
    </lineage>
</organism>
<accession>A0A7Z0WIP2</accession>
<dbReference type="InterPro" id="IPR050109">
    <property type="entry name" value="HTH-type_TetR-like_transc_reg"/>
</dbReference>
<gene>
    <name evidence="4" type="ORF">BLA60_29715</name>
</gene>
<evidence type="ECO:0000256" key="2">
    <source>
        <dbReference type="PROSITE-ProRule" id="PRU00335"/>
    </source>
</evidence>
<keyword evidence="1 2" id="KW-0238">DNA-binding</keyword>
<dbReference type="PRINTS" id="PR00455">
    <property type="entry name" value="HTHTETR"/>
</dbReference>
<feature type="DNA-binding region" description="H-T-H motif" evidence="2">
    <location>
        <begin position="38"/>
        <end position="57"/>
    </location>
</feature>
<dbReference type="Pfam" id="PF00440">
    <property type="entry name" value="TetR_N"/>
    <property type="match status" value="1"/>
</dbReference>
<dbReference type="InterPro" id="IPR001647">
    <property type="entry name" value="HTH_TetR"/>
</dbReference>
<dbReference type="Proteomes" id="UP000185696">
    <property type="component" value="Unassembled WGS sequence"/>
</dbReference>
<dbReference type="Gene3D" id="1.10.357.10">
    <property type="entry name" value="Tetracycline Repressor, domain 2"/>
    <property type="match status" value="1"/>
</dbReference>
<keyword evidence="5" id="KW-1185">Reference proteome</keyword>
<feature type="domain" description="HTH tetR-type" evidence="3">
    <location>
        <begin position="15"/>
        <end position="75"/>
    </location>
</feature>
<dbReference type="GO" id="GO:0003700">
    <property type="term" value="F:DNA-binding transcription factor activity"/>
    <property type="evidence" value="ECO:0007669"/>
    <property type="project" value="TreeGrafter"/>
</dbReference>
<dbReference type="RefSeq" id="WP_075136330.1">
    <property type="nucleotide sequence ID" value="NZ_MSIF01000018.1"/>
</dbReference>
<evidence type="ECO:0000256" key="1">
    <source>
        <dbReference type="ARBA" id="ARBA00023125"/>
    </source>
</evidence>
<comment type="caution">
    <text evidence="4">The sequence shown here is derived from an EMBL/GenBank/DDBJ whole genome shotgun (WGS) entry which is preliminary data.</text>
</comment>
<name>A0A7Z0WIP2_9PSEU</name>
<dbReference type="OrthoDB" id="3403733at2"/>
<dbReference type="EMBL" id="MSIF01000018">
    <property type="protein sequence ID" value="OLF07029.1"/>
    <property type="molecule type" value="Genomic_DNA"/>
</dbReference>
<sequence>MGSILSPDDRPATDLTARARIRDAALAQFAEHGTKGATLRGIADAAGVSLGLVQHHFRSKEGLRAACDDAVVEAFRGRLTRGTAEGTLGEPGLLGDLFATSGPLLRYLARALVDGSSTAAAMFDELAAGAEDFLSRTWPDRYPPDSPRVRDAASVMAAMHSGTIVLHGYLARRFGDDPLDREHATRIGLAMLDVYASVGEFAVSPTGDQIRETATRLRDHPDT</sequence>
<evidence type="ECO:0000259" key="3">
    <source>
        <dbReference type="PROSITE" id="PS50977"/>
    </source>
</evidence>
<evidence type="ECO:0000313" key="4">
    <source>
        <dbReference type="EMBL" id="OLF07029.1"/>
    </source>
</evidence>
<proteinExistence type="predicted"/>
<dbReference type="GO" id="GO:0000976">
    <property type="term" value="F:transcription cis-regulatory region binding"/>
    <property type="evidence" value="ECO:0007669"/>
    <property type="project" value="TreeGrafter"/>
</dbReference>
<evidence type="ECO:0000313" key="5">
    <source>
        <dbReference type="Proteomes" id="UP000185696"/>
    </source>
</evidence>
<dbReference type="PROSITE" id="PS50977">
    <property type="entry name" value="HTH_TETR_2"/>
    <property type="match status" value="1"/>
</dbReference>
<protein>
    <submittedName>
        <fullName evidence="4">TetR family transcriptional regulator</fullName>
    </submittedName>
</protein>
<dbReference type="InterPro" id="IPR009057">
    <property type="entry name" value="Homeodomain-like_sf"/>
</dbReference>
<reference evidence="4 5" key="1">
    <citation type="submission" date="2016-12" db="EMBL/GenBank/DDBJ databases">
        <title>The draft genome sequence of Actinophytocola xinjiangensis.</title>
        <authorList>
            <person name="Wang W."/>
            <person name="Yuan L."/>
        </authorList>
    </citation>
    <scope>NUCLEOTIDE SEQUENCE [LARGE SCALE GENOMIC DNA]</scope>
    <source>
        <strain evidence="4 5">CGMCC 4.4663</strain>
    </source>
</reference>